<dbReference type="GO" id="GO:0009055">
    <property type="term" value="F:electron transfer activity"/>
    <property type="evidence" value="ECO:0007669"/>
    <property type="project" value="InterPro"/>
</dbReference>
<keyword evidence="4" id="KW-0732">Signal</keyword>
<accession>A0A1P8UFS7</accession>
<dbReference type="Pfam" id="PF06525">
    <property type="entry name" value="SoxE"/>
    <property type="match status" value="1"/>
</dbReference>
<evidence type="ECO:0000256" key="3">
    <source>
        <dbReference type="PIRSR" id="PIRSR601243-1"/>
    </source>
</evidence>
<evidence type="ECO:0000313" key="7">
    <source>
        <dbReference type="Proteomes" id="UP000243807"/>
    </source>
</evidence>
<feature type="binding site" evidence="3">
    <location>
        <position position="242"/>
    </location>
    <ligand>
        <name>Cu cation</name>
        <dbReference type="ChEBI" id="CHEBI:23378"/>
    </ligand>
</feature>
<protein>
    <recommendedName>
        <fullName evidence="5">Sulfocyanin-like C-terminal domain-containing protein</fullName>
    </recommendedName>
</protein>
<comment type="cofactor">
    <cofactor evidence="3">
        <name>Cu cation</name>
        <dbReference type="ChEBI" id="CHEBI:23378"/>
    </cofactor>
    <text evidence="3">Binds 1 copper ion per subunit.</text>
</comment>
<organism evidence="6 7">
    <name type="scientific">Acidihalobacter ferrooxydans</name>
    <dbReference type="NCBI Taxonomy" id="1765967"/>
    <lineage>
        <taxon>Bacteria</taxon>
        <taxon>Pseudomonadati</taxon>
        <taxon>Pseudomonadota</taxon>
        <taxon>Gammaproteobacteria</taxon>
        <taxon>Chromatiales</taxon>
        <taxon>Ectothiorhodospiraceae</taxon>
        <taxon>Acidihalobacter</taxon>
    </lineage>
</organism>
<dbReference type="PROSITE" id="PS00196">
    <property type="entry name" value="COPPER_BLUE"/>
    <property type="match status" value="1"/>
</dbReference>
<dbReference type="PRINTS" id="PR00158">
    <property type="entry name" value="RUSTICYANIN"/>
</dbReference>
<dbReference type="EMBL" id="CP019434">
    <property type="protein sequence ID" value="APZ42695.1"/>
    <property type="molecule type" value="Genomic_DNA"/>
</dbReference>
<sequence>MEMNRKFIKRCALAATCVALAVPPVFAQGMMGGDNGVTGNGAGGQGPGMMGGAGGSGYGSANGSGVAQGPGMMGTVNNRPVAPGWGGATWDYAQVKRYLAASEADGRAEGKRVVFQGHAVTIDMVAVQPGHPDTTFEVHGITNPTLVVPAGATVHLNLVNMDYGNNMEHGVIITRVPPPYQRNLMMQTGTGLAGIAPPIPWRSKKALSQSLFAAAGTTFTTPTRPGVYWYVCQTPGHAEKGMYGKFVVVG</sequence>
<dbReference type="AlphaFoldDB" id="A0A1P8UFS7"/>
<dbReference type="Proteomes" id="UP000243807">
    <property type="component" value="Chromosome"/>
</dbReference>
<keyword evidence="2 3" id="KW-0186">Copper</keyword>
<dbReference type="InterPro" id="IPR001243">
    <property type="entry name" value="Rusticyanin"/>
</dbReference>
<feature type="binding site" evidence="3">
    <location>
        <position position="237"/>
    </location>
    <ligand>
        <name>Cu cation</name>
        <dbReference type="ChEBI" id="CHEBI:23378"/>
    </ligand>
</feature>
<dbReference type="InterPro" id="IPR008972">
    <property type="entry name" value="Cupredoxin"/>
</dbReference>
<feature type="binding site" evidence="3">
    <location>
        <position position="169"/>
    </location>
    <ligand>
        <name>Cu cation</name>
        <dbReference type="ChEBI" id="CHEBI:23378"/>
    </ligand>
</feature>
<name>A0A1P8UFS7_9GAMM</name>
<dbReference type="KEGG" id="afy:BW247_05940"/>
<feature type="binding site" evidence="3">
    <location>
        <position position="232"/>
    </location>
    <ligand>
        <name>Cu cation</name>
        <dbReference type="ChEBI" id="CHEBI:23378"/>
    </ligand>
</feature>
<evidence type="ECO:0000313" key="6">
    <source>
        <dbReference type="EMBL" id="APZ42695.1"/>
    </source>
</evidence>
<feature type="chain" id="PRO_5013383609" description="Sulfocyanin-like C-terminal domain-containing protein" evidence="4">
    <location>
        <begin position="28"/>
        <end position="250"/>
    </location>
</feature>
<evidence type="ECO:0000256" key="4">
    <source>
        <dbReference type="SAM" id="SignalP"/>
    </source>
</evidence>
<dbReference type="Gene3D" id="2.60.40.420">
    <property type="entry name" value="Cupredoxins - blue copper proteins"/>
    <property type="match status" value="1"/>
</dbReference>
<feature type="domain" description="Sulfocyanin-like C-terminal" evidence="5">
    <location>
        <begin position="120"/>
        <end position="248"/>
    </location>
</feature>
<keyword evidence="7" id="KW-1185">Reference proteome</keyword>
<dbReference type="InterPro" id="IPR049544">
    <property type="entry name" value="SoxE-like_C"/>
</dbReference>
<dbReference type="InterPro" id="IPR028871">
    <property type="entry name" value="BlueCu_1_BS"/>
</dbReference>
<keyword evidence="1 3" id="KW-0479">Metal-binding</keyword>
<proteinExistence type="predicted"/>
<dbReference type="InterPro" id="IPR033138">
    <property type="entry name" value="Cu_oxidase_CS"/>
</dbReference>
<dbReference type="SUPFAM" id="SSF49503">
    <property type="entry name" value="Cupredoxins"/>
    <property type="match status" value="1"/>
</dbReference>
<evidence type="ECO:0000256" key="2">
    <source>
        <dbReference type="ARBA" id="ARBA00023008"/>
    </source>
</evidence>
<reference evidence="6 7" key="1">
    <citation type="submission" date="2017-01" db="EMBL/GenBank/DDBJ databases">
        <title>Draft sequence of Acidihalobacter ferrooxidans strain DSM 14175 (strain V8).</title>
        <authorList>
            <person name="Khaleque H.N."/>
            <person name="Ramsay J.P."/>
            <person name="Murphy R.J.T."/>
            <person name="Kaksonen A.H."/>
            <person name="Boxall N.J."/>
            <person name="Watkin E.L.J."/>
        </authorList>
    </citation>
    <scope>NUCLEOTIDE SEQUENCE [LARGE SCALE GENOMIC DNA]</scope>
    <source>
        <strain evidence="6 7">V8</strain>
    </source>
</reference>
<dbReference type="GO" id="GO:0005507">
    <property type="term" value="F:copper ion binding"/>
    <property type="evidence" value="ECO:0007669"/>
    <property type="project" value="InterPro"/>
</dbReference>
<evidence type="ECO:0000256" key="1">
    <source>
        <dbReference type="ARBA" id="ARBA00022723"/>
    </source>
</evidence>
<gene>
    <name evidence="6" type="ORF">BW247_05940</name>
</gene>
<feature type="signal peptide" evidence="4">
    <location>
        <begin position="1"/>
        <end position="27"/>
    </location>
</feature>
<dbReference type="STRING" id="1765967.BW247_05940"/>
<dbReference type="PROSITE" id="PS00079">
    <property type="entry name" value="MULTICOPPER_OXIDASE1"/>
    <property type="match status" value="1"/>
</dbReference>
<evidence type="ECO:0000259" key="5">
    <source>
        <dbReference type="Pfam" id="PF06525"/>
    </source>
</evidence>